<dbReference type="AlphaFoldDB" id="A0A7C1CGJ0"/>
<comment type="caution">
    <text evidence="1">The sequence shown here is derived from an EMBL/GenBank/DDBJ whole genome shotgun (WGS) entry which is preliminary data.</text>
</comment>
<accession>A0A7C1CGJ0</accession>
<organism evidence="1">
    <name type="scientific">Thermofilum adornatum</name>
    <dbReference type="NCBI Taxonomy" id="1365176"/>
    <lineage>
        <taxon>Archaea</taxon>
        <taxon>Thermoproteota</taxon>
        <taxon>Thermoprotei</taxon>
        <taxon>Thermofilales</taxon>
        <taxon>Thermofilaceae</taxon>
        <taxon>Thermofilum</taxon>
    </lineage>
</organism>
<proteinExistence type="predicted"/>
<evidence type="ECO:0000313" key="1">
    <source>
        <dbReference type="EMBL" id="HDP15438.1"/>
    </source>
</evidence>
<dbReference type="EMBL" id="DSAY01000119">
    <property type="protein sequence ID" value="HDP15438.1"/>
    <property type="molecule type" value="Genomic_DNA"/>
</dbReference>
<gene>
    <name evidence="1" type="ORF">ENN26_06690</name>
</gene>
<protein>
    <submittedName>
        <fullName evidence="1">Uncharacterized protein</fullName>
    </submittedName>
</protein>
<sequence>MSRIFLAIGLLIMLVASPTILDTYVASSRTICSCIVTVQGFSGARVEVSQVGKTCPPIVSVRAIGTNGTVKEMLYICRGNLQVNVSSILTGGLDG</sequence>
<reference evidence="1" key="1">
    <citation type="journal article" date="2020" name="mSystems">
        <title>Genome- and Community-Level Interaction Insights into Carbon Utilization and Element Cycling Functions of Hydrothermarchaeota in Hydrothermal Sediment.</title>
        <authorList>
            <person name="Zhou Z."/>
            <person name="Liu Y."/>
            <person name="Xu W."/>
            <person name="Pan J."/>
            <person name="Luo Z.H."/>
            <person name="Li M."/>
        </authorList>
    </citation>
    <scope>NUCLEOTIDE SEQUENCE [LARGE SCALE GENOMIC DNA]</scope>
    <source>
        <strain evidence="1">SpSt-116</strain>
    </source>
</reference>
<name>A0A7C1CGJ0_9CREN</name>